<evidence type="ECO:0000313" key="2">
    <source>
        <dbReference type="Proteomes" id="UP001529510"/>
    </source>
</evidence>
<dbReference type="EMBL" id="JAMKFB020000003">
    <property type="protein sequence ID" value="KAL0198082.1"/>
    <property type="molecule type" value="Genomic_DNA"/>
</dbReference>
<keyword evidence="2" id="KW-1185">Reference proteome</keyword>
<evidence type="ECO:0000313" key="1">
    <source>
        <dbReference type="EMBL" id="KAL0198082.1"/>
    </source>
</evidence>
<proteinExistence type="predicted"/>
<reference evidence="1 2" key="1">
    <citation type="submission" date="2024-05" db="EMBL/GenBank/DDBJ databases">
        <title>Genome sequencing and assembly of Indian major carp, Cirrhinus mrigala (Hamilton, 1822).</title>
        <authorList>
            <person name="Mohindra V."/>
            <person name="Chowdhury L.M."/>
            <person name="Lal K."/>
            <person name="Jena J.K."/>
        </authorList>
    </citation>
    <scope>NUCLEOTIDE SEQUENCE [LARGE SCALE GENOMIC DNA]</scope>
    <source>
        <strain evidence="1">CM1030</strain>
        <tissue evidence="1">Blood</tissue>
    </source>
</reference>
<dbReference type="AlphaFoldDB" id="A0ABD0RHR0"/>
<organism evidence="1 2">
    <name type="scientific">Cirrhinus mrigala</name>
    <name type="common">Mrigala</name>
    <dbReference type="NCBI Taxonomy" id="683832"/>
    <lineage>
        <taxon>Eukaryota</taxon>
        <taxon>Metazoa</taxon>
        <taxon>Chordata</taxon>
        <taxon>Craniata</taxon>
        <taxon>Vertebrata</taxon>
        <taxon>Euteleostomi</taxon>
        <taxon>Actinopterygii</taxon>
        <taxon>Neopterygii</taxon>
        <taxon>Teleostei</taxon>
        <taxon>Ostariophysi</taxon>
        <taxon>Cypriniformes</taxon>
        <taxon>Cyprinidae</taxon>
        <taxon>Labeoninae</taxon>
        <taxon>Labeonini</taxon>
        <taxon>Cirrhinus</taxon>
    </lineage>
</organism>
<name>A0ABD0RHR0_CIRMR</name>
<feature type="non-terminal residue" evidence="1">
    <location>
        <position position="1"/>
    </location>
</feature>
<dbReference type="Proteomes" id="UP001529510">
    <property type="component" value="Unassembled WGS sequence"/>
</dbReference>
<feature type="non-terminal residue" evidence="1">
    <location>
        <position position="55"/>
    </location>
</feature>
<accession>A0ABD0RHR0</accession>
<comment type="caution">
    <text evidence="1">The sequence shown here is derived from an EMBL/GenBank/DDBJ whole genome shotgun (WGS) entry which is preliminary data.</text>
</comment>
<sequence>KSTPSKETLTAAHVTSPSCTMASGSTAAPVWAGKMAFTGVPLPMIMERTSAGASA</sequence>
<gene>
    <name evidence="1" type="ORF">M9458_006622</name>
</gene>
<protein>
    <submittedName>
        <fullName evidence="1">Uncharacterized protein</fullName>
    </submittedName>
</protein>